<proteinExistence type="predicted"/>
<accession>A0ABR5VGD1</accession>
<keyword evidence="2" id="KW-1185">Reference proteome</keyword>
<reference evidence="1 2" key="1">
    <citation type="submission" date="2016-02" db="EMBL/GenBank/DDBJ databases">
        <title>Genome sequence of Marichromatium gracile YL-28, a purple sulfur bacterium.</title>
        <authorList>
            <person name="Zhao C."/>
            <person name="Hong X."/>
            <person name="Chen S."/>
            <person name="Yang S."/>
        </authorList>
    </citation>
    <scope>NUCLEOTIDE SEQUENCE [LARGE SCALE GENOMIC DNA]</scope>
    <source>
        <strain evidence="1 2">YL28</strain>
    </source>
</reference>
<organism evidence="1 2">
    <name type="scientific">Marichromatium gracile</name>
    <name type="common">Chromatium gracile</name>
    <dbReference type="NCBI Taxonomy" id="1048"/>
    <lineage>
        <taxon>Bacteria</taxon>
        <taxon>Pseudomonadati</taxon>
        <taxon>Pseudomonadota</taxon>
        <taxon>Gammaproteobacteria</taxon>
        <taxon>Chromatiales</taxon>
        <taxon>Chromatiaceae</taxon>
        <taxon>Marichromatium</taxon>
    </lineage>
</organism>
<dbReference type="RefSeq" id="WP_062275195.1">
    <property type="nucleotide sequence ID" value="NZ_LSYU01000054.1"/>
</dbReference>
<evidence type="ECO:0000313" key="2">
    <source>
        <dbReference type="Proteomes" id="UP000075766"/>
    </source>
</evidence>
<name>A0ABR5VGD1_MARGR</name>
<gene>
    <name evidence="1" type="ORF">AY586_13450</name>
</gene>
<evidence type="ECO:0000313" key="1">
    <source>
        <dbReference type="EMBL" id="KXX64544.1"/>
    </source>
</evidence>
<dbReference type="EMBL" id="LSYU01000054">
    <property type="protein sequence ID" value="KXX64544.1"/>
    <property type="molecule type" value="Genomic_DNA"/>
</dbReference>
<sequence length="247" mass="27123">MLAPVDLSRIAQRLTEIGDEIRDAFEGAANPPENDPGVALEALDRLLATLETTALGPARDGEFGLCARERALTQRLIHGLDLLAELAAIARALQLPTLARRITTLALPLSCWVLRHGGELLRPAPLVDAAAGLANTTADPDELVALQRLISEILDGIGAERLQDPAGPEAARAWRVLLYNRAIVATRTQQPTLMREAFDALIELAPELAPGFFREGMEQMETHDYPEPVRALMQTYYSRWAQETRLH</sequence>
<comment type="caution">
    <text evidence="1">The sequence shown here is derived from an EMBL/GenBank/DDBJ whole genome shotgun (WGS) entry which is preliminary data.</text>
</comment>
<dbReference type="Proteomes" id="UP000075766">
    <property type="component" value="Unassembled WGS sequence"/>
</dbReference>
<protein>
    <submittedName>
        <fullName evidence="1">Uncharacterized protein</fullName>
    </submittedName>
</protein>